<organism evidence="2 3">
    <name type="scientific">Metabacillus fastidiosus</name>
    <dbReference type="NCBI Taxonomy" id="1458"/>
    <lineage>
        <taxon>Bacteria</taxon>
        <taxon>Bacillati</taxon>
        <taxon>Bacillota</taxon>
        <taxon>Bacilli</taxon>
        <taxon>Bacillales</taxon>
        <taxon>Bacillaceae</taxon>
        <taxon>Metabacillus</taxon>
    </lineage>
</organism>
<accession>A0ABU6NTI7</accession>
<dbReference type="InterPro" id="IPR011704">
    <property type="entry name" value="ATPase_dyneun-rel_AAA"/>
</dbReference>
<dbReference type="PANTHER" id="PTHR37291">
    <property type="entry name" value="5-METHYLCYTOSINE-SPECIFIC RESTRICTION ENZYME B"/>
    <property type="match status" value="1"/>
</dbReference>
<dbReference type="RefSeq" id="WP_328014786.1">
    <property type="nucleotide sequence ID" value="NZ_JARTFS010000001.1"/>
</dbReference>
<protein>
    <submittedName>
        <fullName evidence="2">AAA family ATPase</fullName>
    </submittedName>
</protein>
<name>A0ABU6NTI7_9BACI</name>
<dbReference type="EMBL" id="JARTFS010000001">
    <property type="protein sequence ID" value="MED4400210.1"/>
    <property type="molecule type" value="Genomic_DNA"/>
</dbReference>
<keyword evidence="3" id="KW-1185">Reference proteome</keyword>
<dbReference type="Gene3D" id="3.10.590.10">
    <property type="entry name" value="ph1033 like domains"/>
    <property type="match status" value="1"/>
</dbReference>
<evidence type="ECO:0000313" key="3">
    <source>
        <dbReference type="Proteomes" id="UP001342826"/>
    </source>
</evidence>
<dbReference type="Gene3D" id="3.40.50.300">
    <property type="entry name" value="P-loop containing nucleotide triphosphate hydrolases"/>
    <property type="match status" value="1"/>
</dbReference>
<proteinExistence type="predicted"/>
<dbReference type="CDD" id="cd00009">
    <property type="entry name" value="AAA"/>
    <property type="match status" value="1"/>
</dbReference>
<dbReference type="Pfam" id="PF07728">
    <property type="entry name" value="AAA_5"/>
    <property type="match status" value="1"/>
</dbReference>
<reference evidence="2 3" key="1">
    <citation type="submission" date="2023-03" db="EMBL/GenBank/DDBJ databases">
        <title>Bacillus Genome Sequencing.</title>
        <authorList>
            <person name="Dunlap C."/>
        </authorList>
    </citation>
    <scope>NUCLEOTIDE SEQUENCE [LARGE SCALE GENOMIC DNA]</scope>
    <source>
        <strain evidence="2 3">NRS-1717</strain>
    </source>
</reference>
<dbReference type="SUPFAM" id="SSF88697">
    <property type="entry name" value="PUA domain-like"/>
    <property type="match status" value="1"/>
</dbReference>
<evidence type="ECO:0000313" key="2">
    <source>
        <dbReference type="EMBL" id="MED4400210.1"/>
    </source>
</evidence>
<dbReference type="SUPFAM" id="SSF52540">
    <property type="entry name" value="P-loop containing nucleoside triphosphate hydrolases"/>
    <property type="match status" value="1"/>
</dbReference>
<dbReference type="InterPro" id="IPR015947">
    <property type="entry name" value="PUA-like_sf"/>
</dbReference>
<dbReference type="InterPro" id="IPR052934">
    <property type="entry name" value="Methyl-DNA_Rec/Restrict_Enz"/>
</dbReference>
<feature type="domain" description="AAA+ ATPase" evidence="1">
    <location>
        <begin position="557"/>
        <end position="720"/>
    </location>
</feature>
<comment type="caution">
    <text evidence="2">The sequence shown here is derived from an EMBL/GenBank/DDBJ whole genome shotgun (WGS) entry which is preliminary data.</text>
</comment>
<dbReference type="SMART" id="SM00382">
    <property type="entry name" value="AAA"/>
    <property type="match status" value="1"/>
</dbReference>
<dbReference type="PANTHER" id="PTHR37291:SF1">
    <property type="entry name" value="TYPE IV METHYL-DIRECTED RESTRICTION ENZYME ECOKMCRB SUBUNIT"/>
    <property type="match status" value="1"/>
</dbReference>
<evidence type="ECO:0000259" key="1">
    <source>
        <dbReference type="SMART" id="SM00382"/>
    </source>
</evidence>
<sequence length="819" mass="96665">MGKWIFQGNPKQFDIDTYIRENDIVEWSVRQKQYIDEIKKGDNIFIWRSDGGNKNTGGIIALTEAVMDPFASEEDFKVQLKILERRLTVEEGMLLRHELKEIPDTMKLQIFKISQLTNYRLSDDEYKRLLNLWNSPKEVKEKLELSVVERYLYLFKEEARHWFEENKEYLDKAYHFFEQFKKHDNLKTLEWEEIQELGEHINAFRMALAKKRALGNMNAPIEHYRNSFEYLIHGNNPINERIDRFISDEKYKLFGFGGSVVSELIGNLFPEEYCFYNQRDKVAVENILELLPNYSRGDSYAIRFLKFQDCLKQNEIVKKYLEIVGKQTDLPIYYEIDQFFSFLFESFGKAEQIPEDDESPQYWLIGAGERGFMWDEFYQKEIIGIGWEELGDLGRYSSQREVADALKEAFQLDHNPTNDARANYQFANEMKIGDYVFVKKGTQKIIAYGKIVSDYKYEPSRKLYHSIRKVEWITTGEWETKNDRLHTKTLTDITPYEDYVERLLERIGKETKIVYPNPNKPIEVIKENRTPYLLEELLAEVFINEEDIEEILDTLDYKKNIILQGPPGVGKTFVAKRLAYLHLGYKDDSKIEMIQFHQSYSYEDFIRGYKPNSQGNFTLKDGVFYSFCKKAVNDQENNYYMIIDEINRGNLSKIFGELMMLIEADKRGKKFAVKLAYSEGEETFYIPKNLYLIGTMNTADRSLAMVDYALRRRFSFINVEPSFHTSQFSDYLISKGISQGFIDKIVTGISEINQEIISDTINLGKGFEIGHSYFCPTIEKVEDEQKWFDRIIRLEIGPLLREYWFDQEEKVNGLLNRLT</sequence>
<dbReference type="InterPro" id="IPR002740">
    <property type="entry name" value="EVE_domain"/>
</dbReference>
<dbReference type="Pfam" id="PF01878">
    <property type="entry name" value="EVE"/>
    <property type="match status" value="1"/>
</dbReference>
<dbReference type="InterPro" id="IPR003593">
    <property type="entry name" value="AAA+_ATPase"/>
</dbReference>
<dbReference type="InterPro" id="IPR027417">
    <property type="entry name" value="P-loop_NTPase"/>
</dbReference>
<dbReference type="Proteomes" id="UP001342826">
    <property type="component" value="Unassembled WGS sequence"/>
</dbReference>
<gene>
    <name evidence="2" type="ORF">P9271_02410</name>
</gene>